<sequence>MASAFFYGTLLHPQVLKRVLDHDGEHFQVAPAILLDYTRHHVRDCDYPAIIPSSSSHEWFKHQLTAEQCSVRGTLVTGLSSEDMVRIDLFEGEEYHRKLVEVRPLTALTPFIDSSETITTLMSPEAAFSHEILLPAVSAHTYIWADDTSLLLPELWSFDKFVEEKLWRWIGKGSVNNTDYLLVDERKALNGKTSSSRSSNSPLAVLEPPLFGRHLRSQFFFEKDYVNLNHGSYGSLPRPVAEDCHKLEQEVEAKPDLFIRREYTKSLEIVRGRLARLVHANLDEIVMVPNATHGINTILRNLQWSHDDIIIQYLPSLVSTTYGAVTLTADYIHDCTPYPQINTILLTFPTTHADIIANFKAHIKSISRSSNSKVVAIIDSISSNPGCLLPWKELVHICHQEGIISVIDGAHSIGQELHINLDEVKPDFWHLIRSSLPTSWNYIPIDYQGPPPATPNNFVAQFDRNGTTDVVPFLSVLYALKFRDTLGGEEHINKYCHELAMKGGMRLAQLLGTETFPEELTLNMTNVRLPLIIPDDFPIETLGTMRAEMEDKLMHEWDCFVAVFVHDKRWWTRCSAQVFNDILTTWLRPLKQFAAICPRIKRKLRHSINSKLEVPSSIKVLEIHGGTRTISIGCHFSEIIYTTQYENPSRPLVLHTLPTKGKGKGKEIDLKDKEAERVGSQQEQLHENESERPTKQRKFPASVATIPRLITIAEITKRQYVDWARKRVNPDKSIVPDELRIGLHQYNELETLEELELENNSIEDNNLIRALSGKNYPKKELTPHLRITLSVSALPESKLQGATYQAPDPFIKSKSARARERRKEKKRKEAAA</sequence>
<evidence type="ECO:0000259" key="4">
    <source>
        <dbReference type="Pfam" id="PF06094"/>
    </source>
</evidence>
<dbReference type="Proteomes" id="UP001050691">
    <property type="component" value="Unassembled WGS sequence"/>
</dbReference>
<dbReference type="SUPFAM" id="SSF110857">
    <property type="entry name" value="Gamma-glutamyl cyclotransferase-like"/>
    <property type="match status" value="1"/>
</dbReference>
<feature type="compositionally biased region" description="Basic and acidic residues" evidence="2">
    <location>
        <begin position="684"/>
        <end position="694"/>
    </location>
</feature>
<gene>
    <name evidence="5" type="ORF">Clacol_002883</name>
</gene>
<name>A0AAV5A7E3_9AGAM</name>
<feature type="region of interest" description="Disordered" evidence="2">
    <location>
        <begin position="804"/>
        <end position="832"/>
    </location>
</feature>
<feature type="compositionally biased region" description="Basic residues" evidence="2">
    <location>
        <begin position="814"/>
        <end position="826"/>
    </location>
</feature>
<dbReference type="InterPro" id="IPR009288">
    <property type="entry name" value="AIG2-like_dom"/>
</dbReference>
<dbReference type="AlphaFoldDB" id="A0AAV5A7E3"/>
<dbReference type="InterPro" id="IPR036568">
    <property type="entry name" value="GGCT-like_sf"/>
</dbReference>
<dbReference type="Pfam" id="PF00266">
    <property type="entry name" value="Aminotran_5"/>
    <property type="match status" value="1"/>
</dbReference>
<organism evidence="5 6">
    <name type="scientific">Clathrus columnatus</name>
    <dbReference type="NCBI Taxonomy" id="1419009"/>
    <lineage>
        <taxon>Eukaryota</taxon>
        <taxon>Fungi</taxon>
        <taxon>Dikarya</taxon>
        <taxon>Basidiomycota</taxon>
        <taxon>Agaricomycotina</taxon>
        <taxon>Agaricomycetes</taxon>
        <taxon>Phallomycetidae</taxon>
        <taxon>Phallales</taxon>
        <taxon>Clathraceae</taxon>
        <taxon>Clathrus</taxon>
    </lineage>
</organism>
<dbReference type="EMBL" id="BPWL01000003">
    <property type="protein sequence ID" value="GJJ08664.1"/>
    <property type="molecule type" value="Genomic_DNA"/>
</dbReference>
<reference evidence="5" key="1">
    <citation type="submission" date="2021-10" db="EMBL/GenBank/DDBJ databases">
        <title>De novo Genome Assembly of Clathrus columnatus (Basidiomycota, Fungi) Using Illumina and Nanopore Sequence Data.</title>
        <authorList>
            <person name="Ogiso-Tanaka E."/>
            <person name="Itagaki H."/>
            <person name="Hosoya T."/>
            <person name="Hosaka K."/>
        </authorList>
    </citation>
    <scope>NUCLEOTIDE SEQUENCE</scope>
    <source>
        <strain evidence="5">MO-923</strain>
    </source>
</reference>
<dbReference type="PANTHER" id="PTHR43092">
    <property type="entry name" value="L-CYSTEINE DESULFHYDRASE"/>
    <property type="match status" value="1"/>
</dbReference>
<protein>
    <submittedName>
        <fullName evidence="5">Uncharacterized protein</fullName>
    </submittedName>
</protein>
<dbReference type="InterPro" id="IPR013024">
    <property type="entry name" value="GGCT-like"/>
</dbReference>
<dbReference type="Gene3D" id="3.40.640.10">
    <property type="entry name" value="Type I PLP-dependent aspartate aminotransferase-like (Major domain)"/>
    <property type="match status" value="1"/>
</dbReference>
<feature type="domain" description="Aminotransferase class V" evidence="3">
    <location>
        <begin position="261"/>
        <end position="428"/>
    </location>
</feature>
<keyword evidence="1" id="KW-0663">Pyridoxal phosphate</keyword>
<feature type="region of interest" description="Disordered" evidence="2">
    <location>
        <begin position="677"/>
        <end position="699"/>
    </location>
</feature>
<dbReference type="InterPro" id="IPR015424">
    <property type="entry name" value="PyrdxlP-dep_Trfase"/>
</dbReference>
<dbReference type="SUPFAM" id="SSF53383">
    <property type="entry name" value="PLP-dependent transferases"/>
    <property type="match status" value="1"/>
</dbReference>
<comment type="caution">
    <text evidence="5">The sequence shown here is derived from an EMBL/GenBank/DDBJ whole genome shotgun (WGS) entry which is preliminary data.</text>
</comment>
<dbReference type="InterPro" id="IPR000192">
    <property type="entry name" value="Aminotrans_V_dom"/>
</dbReference>
<evidence type="ECO:0000256" key="2">
    <source>
        <dbReference type="SAM" id="MobiDB-lite"/>
    </source>
</evidence>
<dbReference type="CDD" id="cd06661">
    <property type="entry name" value="GGCT_like"/>
    <property type="match status" value="1"/>
</dbReference>
<keyword evidence="6" id="KW-1185">Reference proteome</keyword>
<evidence type="ECO:0000313" key="6">
    <source>
        <dbReference type="Proteomes" id="UP001050691"/>
    </source>
</evidence>
<proteinExistence type="predicted"/>
<dbReference type="Gene3D" id="3.10.490.10">
    <property type="entry name" value="Gamma-glutamyl cyclotransferase-like"/>
    <property type="match status" value="1"/>
</dbReference>
<evidence type="ECO:0000259" key="3">
    <source>
        <dbReference type="Pfam" id="PF00266"/>
    </source>
</evidence>
<dbReference type="InterPro" id="IPR015421">
    <property type="entry name" value="PyrdxlP-dep_Trfase_major"/>
</dbReference>
<feature type="domain" description="Gamma-glutamylcyclotransferase AIG2-like" evidence="4">
    <location>
        <begin position="5"/>
        <end position="103"/>
    </location>
</feature>
<dbReference type="Pfam" id="PF06094">
    <property type="entry name" value="GGACT"/>
    <property type="match status" value="1"/>
</dbReference>
<evidence type="ECO:0000313" key="5">
    <source>
        <dbReference type="EMBL" id="GJJ08664.1"/>
    </source>
</evidence>
<accession>A0AAV5A7E3</accession>
<dbReference type="PANTHER" id="PTHR43092:SF2">
    <property type="entry name" value="HERCYNYLCYSTEINE SULFOXIDE LYASE"/>
    <property type="match status" value="1"/>
</dbReference>
<evidence type="ECO:0000256" key="1">
    <source>
        <dbReference type="ARBA" id="ARBA00022898"/>
    </source>
</evidence>